<dbReference type="Gene3D" id="3.30.565.10">
    <property type="entry name" value="Histidine kinase-like ATPase, C-terminal domain"/>
    <property type="match status" value="1"/>
</dbReference>
<dbReference type="PANTHER" id="PTHR24421:SF56">
    <property type="entry name" value="OXYGEN SENSOR HISTIDINE KINASE RESPONSE REGULATOR DOST"/>
    <property type="match status" value="1"/>
</dbReference>
<dbReference type="GO" id="GO:0000155">
    <property type="term" value="F:phosphorelay sensor kinase activity"/>
    <property type="evidence" value="ECO:0007669"/>
    <property type="project" value="InterPro"/>
</dbReference>
<dbReference type="SMART" id="SM00065">
    <property type="entry name" value="GAF"/>
    <property type="match status" value="1"/>
</dbReference>
<accession>A0A7Y6A165</accession>
<feature type="domain" description="GAF" evidence="5">
    <location>
        <begin position="50"/>
        <end position="194"/>
    </location>
</feature>
<feature type="region of interest" description="Disordered" evidence="4">
    <location>
        <begin position="1"/>
        <end position="25"/>
    </location>
</feature>
<dbReference type="Proteomes" id="UP000565724">
    <property type="component" value="Unassembled WGS sequence"/>
</dbReference>
<sequence>MGPWSLAHPEPVRTDSGRPSVSVDESIGHAPSDSEVALLDAILGLAADLDIQSLLTRFVVASTELTGARYGAINIVDESGTSTTFVQSGVDDATAAFLGHPPHAWGVLGSIPDDGVLRLEDLSAHPAFRGLPPGHPPMGSFLGAAVRVGGARFGTLYLSEKAGGFHDRDESVALALAAAAAVAVQNAQLYALERRRQQWLTAAQVITTMLLEDAGDEDVLVRIASSAREIDQADTAALVLPGRRGELVLEIVSGAGEEELLGLDLTEDERVRAAFDDGTGQFVSRMEGAHPALARYGPALFAPLRAAGQGVGVMLLLRRAGADPFTDSDLALSRTFASQAALAFVLAEGRRAQGRAVLDDERTRIARDLHDLAIQQLFAAGMQLESARTSTDEPVPPALARTLASALSLVDAGIQQIRVVVRTLDDGGVGTPLVERVAAEVELARTSLGFAPSLLISVDGAPLADGAPGAPAASLLDDLVAPGRANNVVAVVREALSNTARHAHSNSVAVRLMLTSPPQGSIVVEVEDDGVGVPAAPTRASGTKNLAIRARQSGGTFTLQRPPSGRGALLRWTAPLD</sequence>
<keyword evidence="3" id="KW-0902">Two-component regulatory system</keyword>
<reference evidence="6 7" key="1">
    <citation type="submission" date="2020-05" db="EMBL/GenBank/DDBJ databases">
        <title>Genome Sequencing of Type Strains.</title>
        <authorList>
            <person name="Lemaire J.F."/>
            <person name="Inderbitzin P."/>
            <person name="Gregorio O.A."/>
            <person name="Collins S.B."/>
            <person name="Wespe N."/>
            <person name="Knight-Connoni V."/>
        </authorList>
    </citation>
    <scope>NUCLEOTIDE SEQUENCE [LARGE SCALE GENOMIC DNA]</scope>
    <source>
        <strain evidence="6 7">ATCC 25174</strain>
    </source>
</reference>
<dbReference type="PANTHER" id="PTHR24421">
    <property type="entry name" value="NITRATE/NITRITE SENSOR PROTEIN NARX-RELATED"/>
    <property type="match status" value="1"/>
</dbReference>
<dbReference type="InterPro" id="IPR011712">
    <property type="entry name" value="Sig_transdc_His_kin_sub3_dim/P"/>
</dbReference>
<evidence type="ECO:0000256" key="1">
    <source>
        <dbReference type="ARBA" id="ARBA00022679"/>
    </source>
</evidence>
<dbReference type="Gene3D" id="3.30.450.40">
    <property type="match status" value="2"/>
</dbReference>
<dbReference type="Pfam" id="PF13492">
    <property type="entry name" value="GAF_3"/>
    <property type="match status" value="1"/>
</dbReference>
<dbReference type="SUPFAM" id="SSF55781">
    <property type="entry name" value="GAF domain-like"/>
    <property type="match status" value="2"/>
</dbReference>
<evidence type="ECO:0000256" key="3">
    <source>
        <dbReference type="ARBA" id="ARBA00023012"/>
    </source>
</evidence>
<evidence type="ECO:0000313" key="6">
    <source>
        <dbReference type="EMBL" id="NUU16757.1"/>
    </source>
</evidence>
<dbReference type="SUPFAM" id="SSF55874">
    <property type="entry name" value="ATPase domain of HSP90 chaperone/DNA topoisomerase II/histidine kinase"/>
    <property type="match status" value="1"/>
</dbReference>
<dbReference type="AlphaFoldDB" id="A0A7Y6A165"/>
<dbReference type="GO" id="GO:0046983">
    <property type="term" value="F:protein dimerization activity"/>
    <property type="evidence" value="ECO:0007669"/>
    <property type="project" value="InterPro"/>
</dbReference>
<dbReference type="Pfam" id="PF07730">
    <property type="entry name" value="HisKA_3"/>
    <property type="match status" value="1"/>
</dbReference>
<gene>
    <name evidence="6" type="ORF">HP550_05780</name>
</gene>
<dbReference type="Pfam" id="PF13185">
    <property type="entry name" value="GAF_2"/>
    <property type="match status" value="1"/>
</dbReference>
<keyword evidence="7" id="KW-1185">Reference proteome</keyword>
<dbReference type="EMBL" id="JABMCI010000054">
    <property type="protein sequence ID" value="NUU16757.1"/>
    <property type="molecule type" value="Genomic_DNA"/>
</dbReference>
<proteinExistence type="predicted"/>
<dbReference type="InterPro" id="IPR029016">
    <property type="entry name" value="GAF-like_dom_sf"/>
</dbReference>
<dbReference type="Gene3D" id="1.20.5.1930">
    <property type="match status" value="1"/>
</dbReference>
<dbReference type="InterPro" id="IPR050482">
    <property type="entry name" value="Sensor_HK_TwoCompSys"/>
</dbReference>
<protein>
    <submittedName>
        <fullName evidence="6">GAF domain-containing protein</fullName>
    </submittedName>
</protein>
<evidence type="ECO:0000313" key="7">
    <source>
        <dbReference type="Proteomes" id="UP000565724"/>
    </source>
</evidence>
<evidence type="ECO:0000259" key="5">
    <source>
        <dbReference type="SMART" id="SM00065"/>
    </source>
</evidence>
<evidence type="ECO:0000256" key="4">
    <source>
        <dbReference type="SAM" id="MobiDB-lite"/>
    </source>
</evidence>
<dbReference type="GO" id="GO:0016020">
    <property type="term" value="C:membrane"/>
    <property type="evidence" value="ECO:0007669"/>
    <property type="project" value="InterPro"/>
</dbReference>
<keyword evidence="1" id="KW-0808">Transferase</keyword>
<dbReference type="InterPro" id="IPR036890">
    <property type="entry name" value="HATPase_C_sf"/>
</dbReference>
<keyword evidence="2" id="KW-0418">Kinase</keyword>
<organism evidence="6 7">
    <name type="scientific">Cellulomonas humilata</name>
    <dbReference type="NCBI Taxonomy" id="144055"/>
    <lineage>
        <taxon>Bacteria</taxon>
        <taxon>Bacillati</taxon>
        <taxon>Actinomycetota</taxon>
        <taxon>Actinomycetes</taxon>
        <taxon>Micrococcales</taxon>
        <taxon>Cellulomonadaceae</taxon>
        <taxon>Cellulomonas</taxon>
    </lineage>
</organism>
<comment type="caution">
    <text evidence="6">The sequence shown here is derived from an EMBL/GenBank/DDBJ whole genome shotgun (WGS) entry which is preliminary data.</text>
</comment>
<dbReference type="InterPro" id="IPR003018">
    <property type="entry name" value="GAF"/>
</dbReference>
<evidence type="ECO:0000256" key="2">
    <source>
        <dbReference type="ARBA" id="ARBA00022777"/>
    </source>
</evidence>
<name>A0A7Y6A165_9CELL</name>